<feature type="repeat" description="TPR" evidence="3">
    <location>
        <begin position="108"/>
        <end position="141"/>
    </location>
</feature>
<evidence type="ECO:0000256" key="1">
    <source>
        <dbReference type="ARBA" id="ARBA00022737"/>
    </source>
</evidence>
<proteinExistence type="predicted"/>
<reference evidence="5" key="3">
    <citation type="submission" date="2015-02" db="UniProtKB">
        <authorList>
            <consortium name="EnsemblProtists"/>
        </authorList>
    </citation>
    <scope>IDENTIFICATION</scope>
    <source>
        <strain evidence="5">DAOM BR144</strain>
    </source>
</reference>
<evidence type="ECO:0000313" key="6">
    <source>
        <dbReference type="Proteomes" id="UP000019132"/>
    </source>
</evidence>
<keyword evidence="6" id="KW-1185">Reference proteome</keyword>
<dbReference type="PANTHER" id="PTHR44858">
    <property type="entry name" value="TETRATRICOPEPTIDE REPEAT PROTEIN 6"/>
    <property type="match status" value="1"/>
</dbReference>
<evidence type="ECO:0000256" key="3">
    <source>
        <dbReference type="PROSITE-ProRule" id="PRU00339"/>
    </source>
</evidence>
<dbReference type="HOGENOM" id="CLU_049534_0_0_1"/>
<dbReference type="EnsemblProtists" id="PYU1_T001922">
    <property type="protein sequence ID" value="PYU1_T001922"/>
    <property type="gene ID" value="PYU1_G001920"/>
</dbReference>
<sequence>MLDSGMWHVRLARLLAASGRFAQARSHYEAALNALALRQQQQPALSNQDEAAAAASPASSSSSLSSSPPEDPTWKILFELAAVKVQLQERHDAIATYRRIVKNRPQFAEAHANLAAQLMIDGDLDAALHHCQEALSLEPEYKEAHYNMNVLLRRVGRQREAIDAYWALIEQHIRGCARPLTRTCERVCKTASTGSDTPRDQGAHVVSVICVKWGTKYGAEYVNKLYHSLMRHHREGALAIDFVCLTDDASGIISSTENVRCLPLAPGWRGWWNKVQVFSPTVAQALYGRTCLYMDLDTVIVDCIDDLLAWTPPEDVMALLTTDHMTNEQRQNGFNSSLMMWRNEAASDNNNTENGKSTSFAGLYRFLHEHFSVINKYIYKFDHYLEMALPRPIFLEDVFPDSIVEYKSLGDESASMAPPTNASIVCFPLQPKPHNAKAPWIATHWR</sequence>
<keyword evidence="1" id="KW-0677">Repeat</keyword>
<dbReference type="SMART" id="SM00028">
    <property type="entry name" value="TPR"/>
    <property type="match status" value="3"/>
</dbReference>
<reference evidence="6" key="2">
    <citation type="submission" date="2010-04" db="EMBL/GenBank/DDBJ databases">
        <authorList>
            <person name="Buell R."/>
            <person name="Hamilton J."/>
            <person name="Hostetler J."/>
        </authorList>
    </citation>
    <scope>NUCLEOTIDE SEQUENCE [LARGE SCALE GENOMIC DNA]</scope>
    <source>
        <strain evidence="6">DAOM:BR144</strain>
    </source>
</reference>
<dbReference type="PANTHER" id="PTHR44858:SF1">
    <property type="entry name" value="UDP-N-ACETYLGLUCOSAMINE--PEPTIDE N-ACETYLGLUCOSAMINYLTRANSFERASE SPINDLY-RELATED"/>
    <property type="match status" value="1"/>
</dbReference>
<evidence type="ECO:0000256" key="2">
    <source>
        <dbReference type="ARBA" id="ARBA00022803"/>
    </source>
</evidence>
<dbReference type="InterPro" id="IPR011990">
    <property type="entry name" value="TPR-like_helical_dom_sf"/>
</dbReference>
<dbReference type="AlphaFoldDB" id="K3WAD1"/>
<feature type="region of interest" description="Disordered" evidence="4">
    <location>
        <begin position="43"/>
        <end position="68"/>
    </location>
</feature>
<dbReference type="Proteomes" id="UP000019132">
    <property type="component" value="Unassembled WGS sequence"/>
</dbReference>
<dbReference type="STRING" id="431595.K3WAD1"/>
<name>K3WAD1_GLOUD</name>
<dbReference type="SUPFAM" id="SSF53448">
    <property type="entry name" value="Nucleotide-diphospho-sugar transferases"/>
    <property type="match status" value="1"/>
</dbReference>
<organism evidence="5 6">
    <name type="scientific">Globisporangium ultimum (strain ATCC 200006 / CBS 805.95 / DAOM BR144)</name>
    <name type="common">Pythium ultimum</name>
    <dbReference type="NCBI Taxonomy" id="431595"/>
    <lineage>
        <taxon>Eukaryota</taxon>
        <taxon>Sar</taxon>
        <taxon>Stramenopiles</taxon>
        <taxon>Oomycota</taxon>
        <taxon>Peronosporomycetes</taxon>
        <taxon>Pythiales</taxon>
        <taxon>Pythiaceae</taxon>
        <taxon>Globisporangium</taxon>
    </lineage>
</organism>
<dbReference type="Gene3D" id="1.25.40.10">
    <property type="entry name" value="Tetratricopeptide repeat domain"/>
    <property type="match status" value="1"/>
</dbReference>
<dbReference type="InterPro" id="IPR029044">
    <property type="entry name" value="Nucleotide-diphossugar_trans"/>
</dbReference>
<dbReference type="SUPFAM" id="SSF48452">
    <property type="entry name" value="TPR-like"/>
    <property type="match status" value="1"/>
</dbReference>
<dbReference type="EMBL" id="GL376634">
    <property type="status" value="NOT_ANNOTATED_CDS"/>
    <property type="molecule type" value="Genomic_DNA"/>
</dbReference>
<dbReference type="InterPro" id="IPR019734">
    <property type="entry name" value="TPR_rpt"/>
</dbReference>
<reference evidence="6" key="1">
    <citation type="journal article" date="2010" name="Genome Biol.">
        <title>Genome sequence of the necrotrophic plant pathogen Pythium ultimum reveals original pathogenicity mechanisms and effector repertoire.</title>
        <authorList>
            <person name="Levesque C.A."/>
            <person name="Brouwer H."/>
            <person name="Cano L."/>
            <person name="Hamilton J.P."/>
            <person name="Holt C."/>
            <person name="Huitema E."/>
            <person name="Raffaele S."/>
            <person name="Robideau G.P."/>
            <person name="Thines M."/>
            <person name="Win J."/>
            <person name="Zerillo M.M."/>
            <person name="Beakes G.W."/>
            <person name="Boore J.L."/>
            <person name="Busam D."/>
            <person name="Dumas B."/>
            <person name="Ferriera S."/>
            <person name="Fuerstenberg S.I."/>
            <person name="Gachon C.M."/>
            <person name="Gaulin E."/>
            <person name="Govers F."/>
            <person name="Grenville-Briggs L."/>
            <person name="Horner N."/>
            <person name="Hostetler J."/>
            <person name="Jiang R.H."/>
            <person name="Johnson J."/>
            <person name="Krajaejun T."/>
            <person name="Lin H."/>
            <person name="Meijer H.J."/>
            <person name="Moore B."/>
            <person name="Morris P."/>
            <person name="Phuntmart V."/>
            <person name="Puiu D."/>
            <person name="Shetty J."/>
            <person name="Stajich J.E."/>
            <person name="Tripathy S."/>
            <person name="Wawra S."/>
            <person name="van West P."/>
            <person name="Whitty B.R."/>
            <person name="Coutinho P.M."/>
            <person name="Henrissat B."/>
            <person name="Martin F."/>
            <person name="Thomas P.D."/>
            <person name="Tyler B.M."/>
            <person name="De Vries R.P."/>
            <person name="Kamoun S."/>
            <person name="Yandell M."/>
            <person name="Tisserat N."/>
            <person name="Buell C.R."/>
        </authorList>
    </citation>
    <scope>NUCLEOTIDE SEQUENCE</scope>
    <source>
        <strain evidence="6">DAOM:BR144</strain>
    </source>
</reference>
<protein>
    <submittedName>
        <fullName evidence="5">Uncharacterized protein</fullName>
    </submittedName>
</protein>
<dbReference type="VEuPathDB" id="FungiDB:PYU1_G001920"/>
<dbReference type="InParanoid" id="K3WAD1"/>
<dbReference type="Gene3D" id="3.90.550.10">
    <property type="entry name" value="Spore Coat Polysaccharide Biosynthesis Protein SpsA, Chain A"/>
    <property type="match status" value="1"/>
</dbReference>
<dbReference type="eggNOG" id="ENOG502QT19">
    <property type="taxonomic scope" value="Eukaryota"/>
</dbReference>
<evidence type="ECO:0000256" key="4">
    <source>
        <dbReference type="SAM" id="MobiDB-lite"/>
    </source>
</evidence>
<dbReference type="PROSITE" id="PS50005">
    <property type="entry name" value="TPR"/>
    <property type="match status" value="1"/>
</dbReference>
<keyword evidence="2 3" id="KW-0802">TPR repeat</keyword>
<evidence type="ECO:0000313" key="5">
    <source>
        <dbReference type="EnsemblProtists" id="PYU1_T001922"/>
    </source>
</evidence>
<accession>K3WAD1</accession>
<dbReference type="InterPro" id="IPR050498">
    <property type="entry name" value="Ycf3"/>
</dbReference>
<dbReference type="OMA" id="WLEMIVE"/>